<gene>
    <name evidence="3" type="ORF">MNEG_2819</name>
</gene>
<evidence type="ECO:0000256" key="2">
    <source>
        <dbReference type="SAM" id="Phobius"/>
    </source>
</evidence>
<keyword evidence="4" id="KW-1185">Reference proteome</keyword>
<feature type="transmembrane region" description="Helical" evidence="2">
    <location>
        <begin position="2436"/>
        <end position="2458"/>
    </location>
</feature>
<evidence type="ECO:0000256" key="1">
    <source>
        <dbReference type="SAM" id="MobiDB-lite"/>
    </source>
</evidence>
<evidence type="ECO:0000313" key="4">
    <source>
        <dbReference type="Proteomes" id="UP000054498"/>
    </source>
</evidence>
<feature type="region of interest" description="Disordered" evidence="1">
    <location>
        <begin position="1945"/>
        <end position="2044"/>
    </location>
</feature>
<dbReference type="EMBL" id="KK100552">
    <property type="protein sequence ID" value="KIZ05136.1"/>
    <property type="molecule type" value="Genomic_DNA"/>
</dbReference>
<sequence length="2534" mass="263554">MGGPLGRSPLVLAGCAQALTPKVACDFQDPLCSLKARFIFGAAVINNTAYYSGGLDANAPTYPLSGSYLEAVDINTLAPRTLQTVPDAQLNTSRYRQQLAPWGDDRIVMVGGQFDDRNGASVKTMTMVTLDLASREWQLKRSFWQGNGVLDTTTLEGAPLGVGIKPNGLKQLNAGEGGTILSSILTNTAEGLHLYLWSNTNATFEGRKGLQRVQVLTRFALDLAGEKEDPKIIHTPLNVFIAVPPKLKLAQLRSIDLPLLGSITVSAAEVASGLVAAMPYVGDVELVTDLDSRNVAINEIPGGLILRGTSKPSDECVTTGETADSQKKWAPFIMTIRLLKGKPATFKATGANTWCATASSVEWVTMIQDANFQTKGMRGLHGVDAPGGGKQLMLVSPRFLLALGYFPSYADGEPLQGAFIDASTRAITQFTAKPPKGYNYPQYVAACVTRPAGGAQVYIEYGGAIGWGIPKRTVLNDVSAMPVPSKASAAASFGPVAGTASLPRRAQAAMACAPDGRAWVFGGLEDVGNKDATKWAPTADLSAIALKGGAGALSLTASSSKPPAKPAAGADEAPDAQAWPGVRFGAGMVFLPPAVTKTKAGSLLLFGGSSGNDPELFNVNNMTKSPLLGDTWLYDVAAVSWAPLRTAGAPPPAMMWHAMAVDGRSVLLYGGRVMNATTDTWGLDSNVYALEFPESGGLATWRSAPVQNQNRGSALQTEFPNTAIVPIAGQMALQHEKEIKFAPAFQSVVLSGASTDIASDWAAKTADLTAGDWVMLSPEKGVLELTAPLTIAGDIIVTGSPKAAANAGAAVVGGRRLAAAGAPSDTVVLRCGKTTGTAFRIMSAGAVLRELTVTGCNASAVHLLPDPSSPSTRYPEDDPVILQDVTLTANPGVALRMDNGTAASLVRAAVTRNGRGAQAGGYGAVFAAPGSLLNLTTSELSRNNGSAVNFTGVKLFADGCNFSRNTAADGAGIYSLFVQPPSALYTTGGTGTVVPPTGEVHITGCIFALNNATQAGGGVYIGNRMFAYIVNSSFVTNAAAEGAGAHAARDGCLESIVNTNFTGNAAAERGGGLLSRAPLCSNSAMAWDRLSLVNNTAAGDGGGAYVSEVAFRVINVTNSRLADNSANGTLPPRGRSGDGGAVYLGTWSSQVLLANTTLAGNFAARSGGGVHAIMLSQDDKVDLSLVGCNASGNAAGAPGEPASEGGALRVLGSVAALSVAASSFDGNYAGQGGAISFGADRGTVSVVDGSAFTANTAAVAGGGLLAGESSMLELDGVSFEDNVANASVPFFGYSSDLPWSGSAAPASGKAGGSNAVGGGFFCYRCNNASVVNCTFVNNRAGKYGGGGAVVQPFTGAAVVDSQFTSNTAGGPAPPPTRRRLLAAAAAPGSPGAAAGRPLQCGASGDCANAGFMLGAWATTVDVTNPVGDDGQYGGGGGLYVSTLGPVNMTNTHFINNRALSGGGMIARTDLCQPGAPGCTLWLLGKDNLLKSNDAGDGAGGGLLITKLARGLVELPACGSLNNEAAFRDCLGGARLRPQPQPRAASGGGGDAGTSTGRRALLADAAAPPPPALNAVSDVGYGQDLASAATTAHFMKVNGVDLESEAPVASSTSAAPGNLVKVEMGLRDVLNRTVQGDISDASMILQATLMRASANGTWQPAQNITRLGNITRASNGRLEFPSLQVFGTPGDYLLQFAPLDPNNRVLQPANLSLTLRTCVTGEAGVDVNARSDADKPWRDAGVNFRCEQCAAGTYSLDPAVGSCIQCEPSSNADCRGVAPIPVRGFWVSHPRSPLIHRCLVDAACSKFNSTRPPAGGAGAEAMYQWALRYRNKTVPELGALVVGERAGGTMPLYEEYTNMQCSPGYQGILCGECSRGWGRRGYRCVQCERRRWINDTYYFFAMLYMIVLVTIAGFMHIRQAQKRQRAVTVTDELAFAAGSATAAATISGPGKGPYNGEGGGANGPPVERDDDDVGGRGGDKEDSFYDGPTELPPGPQPSVGTPFQTSSAARASLGSGGGPRESKWGPVASEDGLGPLPSTVTGGDLKGNRTWLSSLFSADTMRESRPTLFAPNSAAADDPKAAAAAAAAAARAAARRPYRFWVSDILKLLITHLQLLGLLRGLRINWPEGVDVAAWLSFFDQTSTVSSWVSLDCSLGEDEPGAAVRRSVKRTLGLLLMPIVGTLVGMLFWGLYALGVHMLRRRRPELQRLTWRTHYQPRIILTTVLVMFYLYPQVSNAVVSIFACTQLDASASVRTDFVKSTTSGVTQLTLLGDALVANATNGYWNQDTAYVCLTGAHTWLFGLGIVWVVGFCIGFPVAMVVVLYLNRRALEECMVDLRYGFFYDSYDPKYYFWESVVLVEKLLMVIAITLLQRYNATVQVLVALIIISLATVLQITFRPSGCAMLHTLQRSSLFVLQCTLFMLMLSNLQEVADPKVVLAALGIAAALNLLLVAMFLLAFGIEGRRLMLVTVGKSPNERLLWSDVTGFLRKSLFGACGGGAARGANGRGRAARAATPAAPQRQVPTVVVAKGADQV</sequence>
<feature type="compositionally biased region" description="Basic and acidic residues" evidence="1">
    <location>
        <begin position="1972"/>
        <end position="1982"/>
    </location>
</feature>
<feature type="transmembrane region" description="Helical" evidence="2">
    <location>
        <begin position="2375"/>
        <end position="2394"/>
    </location>
</feature>
<feature type="transmembrane region" description="Helical" evidence="2">
    <location>
        <begin position="2406"/>
        <end position="2424"/>
    </location>
</feature>
<dbReference type="InterPro" id="IPR011050">
    <property type="entry name" value="Pectin_lyase_fold/virulence"/>
</dbReference>
<organism evidence="3 4">
    <name type="scientific">Monoraphidium neglectum</name>
    <dbReference type="NCBI Taxonomy" id="145388"/>
    <lineage>
        <taxon>Eukaryota</taxon>
        <taxon>Viridiplantae</taxon>
        <taxon>Chlorophyta</taxon>
        <taxon>core chlorophytes</taxon>
        <taxon>Chlorophyceae</taxon>
        <taxon>CS clade</taxon>
        <taxon>Sphaeropleales</taxon>
        <taxon>Selenastraceae</taxon>
        <taxon>Monoraphidium</taxon>
    </lineage>
</organism>
<dbReference type="Gene3D" id="2.120.10.80">
    <property type="entry name" value="Kelch-type beta propeller"/>
    <property type="match status" value="2"/>
</dbReference>
<dbReference type="SMART" id="SM00710">
    <property type="entry name" value="PbH1"/>
    <property type="match status" value="8"/>
</dbReference>
<protein>
    <submittedName>
        <fullName evidence="3">Uncharacterized protein</fullName>
    </submittedName>
</protein>
<name>A0A0D2NJZ5_9CHLO</name>
<dbReference type="GeneID" id="25735697"/>
<dbReference type="Proteomes" id="UP000054498">
    <property type="component" value="Unassembled WGS sequence"/>
</dbReference>
<dbReference type="SUPFAM" id="SSF51126">
    <property type="entry name" value="Pectin lyase-like"/>
    <property type="match status" value="2"/>
</dbReference>
<dbReference type="PANTHER" id="PTHR11319:SF35">
    <property type="entry name" value="OUTER MEMBRANE PROTEIN PMPC-RELATED"/>
    <property type="match status" value="1"/>
</dbReference>
<dbReference type="SUPFAM" id="SSF117281">
    <property type="entry name" value="Kelch motif"/>
    <property type="match status" value="1"/>
</dbReference>
<accession>A0A0D2NJZ5</accession>
<dbReference type="PANTHER" id="PTHR11319">
    <property type="entry name" value="G PROTEIN-COUPLED RECEPTOR-RELATED"/>
    <property type="match status" value="1"/>
</dbReference>
<proteinExistence type="predicted"/>
<reference evidence="3 4" key="1">
    <citation type="journal article" date="2013" name="BMC Genomics">
        <title>Reconstruction of the lipid metabolism for the microalga Monoraphidium neglectum from its genome sequence reveals characteristics suitable for biofuel production.</title>
        <authorList>
            <person name="Bogen C."/>
            <person name="Al-Dilaimi A."/>
            <person name="Albersmeier A."/>
            <person name="Wichmann J."/>
            <person name="Grundmann M."/>
            <person name="Rupp O."/>
            <person name="Lauersen K.J."/>
            <person name="Blifernez-Klassen O."/>
            <person name="Kalinowski J."/>
            <person name="Goesmann A."/>
            <person name="Mussgnug J.H."/>
            <person name="Kruse O."/>
        </authorList>
    </citation>
    <scope>NUCLEOTIDE SEQUENCE [LARGE SCALE GENOMIC DNA]</scope>
    <source>
        <strain evidence="3 4">SAG 48.87</strain>
    </source>
</reference>
<feature type="transmembrane region" description="Helical" evidence="2">
    <location>
        <begin position="1896"/>
        <end position="1916"/>
    </location>
</feature>
<feature type="transmembrane region" description="Helical" evidence="2">
    <location>
        <begin position="2214"/>
        <end position="2231"/>
    </location>
</feature>
<keyword evidence="2" id="KW-0472">Membrane</keyword>
<feature type="transmembrane region" description="Helical" evidence="2">
    <location>
        <begin position="2173"/>
        <end position="2193"/>
    </location>
</feature>
<dbReference type="KEGG" id="mng:MNEG_2819"/>
<dbReference type="OrthoDB" id="544717at2759"/>
<feature type="region of interest" description="Disordered" evidence="1">
    <location>
        <begin position="1536"/>
        <end position="1555"/>
    </location>
</feature>
<dbReference type="SUPFAM" id="SSF50965">
    <property type="entry name" value="Galactose oxidase, central domain"/>
    <property type="match status" value="1"/>
</dbReference>
<dbReference type="InterPro" id="IPR006626">
    <property type="entry name" value="PbH1"/>
</dbReference>
<feature type="transmembrane region" description="Helical" evidence="2">
    <location>
        <begin position="2349"/>
        <end position="2369"/>
    </location>
</feature>
<dbReference type="InterPro" id="IPR011043">
    <property type="entry name" value="Gal_Oxase/kelch_b-propeller"/>
</dbReference>
<feature type="compositionally biased region" description="Gly residues" evidence="1">
    <location>
        <begin position="1948"/>
        <end position="1961"/>
    </location>
</feature>
<keyword evidence="2" id="KW-0812">Transmembrane</keyword>
<evidence type="ECO:0000313" key="3">
    <source>
        <dbReference type="EMBL" id="KIZ05136.1"/>
    </source>
</evidence>
<keyword evidence="2" id="KW-1133">Transmembrane helix</keyword>
<feature type="transmembrane region" description="Helical" evidence="2">
    <location>
        <begin position="2298"/>
        <end position="2324"/>
    </location>
</feature>
<dbReference type="InterPro" id="IPR015915">
    <property type="entry name" value="Kelch-typ_b-propeller"/>
</dbReference>
<dbReference type="RefSeq" id="XP_013904155.1">
    <property type="nucleotide sequence ID" value="XM_014048701.1"/>
</dbReference>